<protein>
    <submittedName>
        <fullName evidence="2">Uncharacterized protein</fullName>
    </submittedName>
</protein>
<comment type="caution">
    <text evidence="2">The sequence shown here is derived from an EMBL/GenBank/DDBJ whole genome shotgun (WGS) entry which is preliminary data.</text>
</comment>
<evidence type="ECO:0000313" key="3">
    <source>
        <dbReference type="Proteomes" id="UP001370100"/>
    </source>
</evidence>
<evidence type="ECO:0000256" key="1">
    <source>
        <dbReference type="SAM" id="MobiDB-lite"/>
    </source>
</evidence>
<organism evidence="2 3">
    <name type="scientific">Actinomycetospora aeridis</name>
    <dbReference type="NCBI Taxonomy" id="3129231"/>
    <lineage>
        <taxon>Bacteria</taxon>
        <taxon>Bacillati</taxon>
        <taxon>Actinomycetota</taxon>
        <taxon>Actinomycetes</taxon>
        <taxon>Pseudonocardiales</taxon>
        <taxon>Pseudonocardiaceae</taxon>
        <taxon>Actinomycetospora</taxon>
    </lineage>
</organism>
<feature type="compositionally biased region" description="Polar residues" evidence="1">
    <location>
        <begin position="102"/>
        <end position="114"/>
    </location>
</feature>
<proteinExistence type="predicted"/>
<accession>A0ABU8N1B5</accession>
<sequence length="114" mass="12162">MATTAAENSPKRAKRDRTPTTLDSHIDRPSVVEPGDAPYDTTDPLERATSVSPDKAAAAAAGHGTVNAVIPLPEPDRLEEPAREARTETYDAIGPDGKKVTVTRNLETGESSRR</sequence>
<dbReference type="Proteomes" id="UP001370100">
    <property type="component" value="Unassembled WGS sequence"/>
</dbReference>
<evidence type="ECO:0000313" key="2">
    <source>
        <dbReference type="EMBL" id="MEJ2886161.1"/>
    </source>
</evidence>
<feature type="region of interest" description="Disordered" evidence="1">
    <location>
        <begin position="1"/>
        <end position="51"/>
    </location>
</feature>
<reference evidence="2 3" key="1">
    <citation type="submission" date="2024-03" db="EMBL/GenBank/DDBJ databases">
        <title>Actinomycetospora sp. OC33-EN06, a novel actinomycete isolated from wild orchid (Aerides multiflora).</title>
        <authorList>
            <person name="Suriyachadkun C."/>
        </authorList>
    </citation>
    <scope>NUCLEOTIDE SEQUENCE [LARGE SCALE GENOMIC DNA]</scope>
    <source>
        <strain evidence="2 3">OC33-EN06</strain>
    </source>
</reference>
<dbReference type="RefSeq" id="WP_337712649.1">
    <property type="nucleotide sequence ID" value="NZ_JBBEGL010000002.1"/>
</dbReference>
<gene>
    <name evidence="2" type="ORF">WCD41_06830</name>
</gene>
<keyword evidence="3" id="KW-1185">Reference proteome</keyword>
<feature type="region of interest" description="Disordered" evidence="1">
    <location>
        <begin position="93"/>
        <end position="114"/>
    </location>
</feature>
<name>A0ABU8N1B5_9PSEU</name>
<dbReference type="EMBL" id="JBBEGL010000002">
    <property type="protein sequence ID" value="MEJ2886161.1"/>
    <property type="molecule type" value="Genomic_DNA"/>
</dbReference>